<dbReference type="RefSeq" id="WP_344675379.1">
    <property type="nucleotide sequence ID" value="NZ_BAAAZI010000011.1"/>
</dbReference>
<reference evidence="4" key="1">
    <citation type="journal article" date="2019" name="Int. J. Syst. Evol. Microbiol.">
        <title>The Global Catalogue of Microorganisms (GCM) 10K type strain sequencing project: providing services to taxonomists for standard genome sequencing and annotation.</title>
        <authorList>
            <consortium name="The Broad Institute Genomics Platform"/>
            <consortium name="The Broad Institute Genome Sequencing Center for Infectious Disease"/>
            <person name="Wu L."/>
            <person name="Ma J."/>
        </authorList>
    </citation>
    <scope>NUCLEOTIDE SEQUENCE [LARGE SCALE GENOMIC DNA]</scope>
    <source>
        <strain evidence="4">JCM 16704</strain>
    </source>
</reference>
<protein>
    <submittedName>
        <fullName evidence="3">Fasciclin domain-containing protein</fullName>
    </submittedName>
</protein>
<name>A0ABP7Z0E2_9SPHI</name>
<dbReference type="PROSITE" id="PS51257">
    <property type="entry name" value="PROKAR_LIPOPROTEIN"/>
    <property type="match status" value="1"/>
</dbReference>
<dbReference type="Gene3D" id="2.30.180.10">
    <property type="entry name" value="FAS1 domain"/>
    <property type="match status" value="1"/>
</dbReference>
<evidence type="ECO:0000313" key="4">
    <source>
        <dbReference type="Proteomes" id="UP001500101"/>
    </source>
</evidence>
<dbReference type="Pfam" id="PF02469">
    <property type="entry name" value="Fasciclin"/>
    <property type="match status" value="1"/>
</dbReference>
<feature type="domain" description="FAS1" evidence="2">
    <location>
        <begin position="56"/>
        <end position="161"/>
    </location>
</feature>
<dbReference type="EMBL" id="BAAAZI010000011">
    <property type="protein sequence ID" value="GAA4144662.1"/>
    <property type="molecule type" value="Genomic_DNA"/>
</dbReference>
<dbReference type="InterPro" id="IPR036378">
    <property type="entry name" value="FAS1_dom_sf"/>
</dbReference>
<keyword evidence="1" id="KW-0732">Signal</keyword>
<proteinExistence type="predicted"/>
<evidence type="ECO:0000256" key="1">
    <source>
        <dbReference type="SAM" id="SignalP"/>
    </source>
</evidence>
<evidence type="ECO:0000259" key="2">
    <source>
        <dbReference type="Pfam" id="PF02469"/>
    </source>
</evidence>
<gene>
    <name evidence="3" type="ORF">GCM10022216_27830</name>
</gene>
<accession>A0ABP7Z0E2</accession>
<sequence>MKTNLTICILFLASLLFASSCNKDGYFDDSGVHDPNYNGTMLEYFQNHSKDSTSLFDTLLNVIKIAGLENTIANENITFFAPTDPSIRSAIKELNWQLYAEGKDTISRLDQVDATVWNKFLRGYMIKENKGITDFPQVDTMALNSYGGQLYQTLDQDLTVNIGVVYHDLKNGDVVIKYQGPRQLVISYIPDVSKPLENWQTGYVATSNIAPKNGRLHVIRYLGHSFGFTYRRFANAAIEAGIKYN</sequence>
<keyword evidence="4" id="KW-1185">Reference proteome</keyword>
<organism evidence="3 4">
    <name type="scientific">Sphingobacterium kyonggiense</name>
    <dbReference type="NCBI Taxonomy" id="714075"/>
    <lineage>
        <taxon>Bacteria</taxon>
        <taxon>Pseudomonadati</taxon>
        <taxon>Bacteroidota</taxon>
        <taxon>Sphingobacteriia</taxon>
        <taxon>Sphingobacteriales</taxon>
        <taxon>Sphingobacteriaceae</taxon>
        <taxon>Sphingobacterium</taxon>
    </lineage>
</organism>
<evidence type="ECO:0000313" key="3">
    <source>
        <dbReference type="EMBL" id="GAA4144662.1"/>
    </source>
</evidence>
<comment type="caution">
    <text evidence="3">The sequence shown here is derived from an EMBL/GenBank/DDBJ whole genome shotgun (WGS) entry which is preliminary data.</text>
</comment>
<feature type="signal peptide" evidence="1">
    <location>
        <begin position="1"/>
        <end position="23"/>
    </location>
</feature>
<dbReference type="Proteomes" id="UP001500101">
    <property type="component" value="Unassembled WGS sequence"/>
</dbReference>
<feature type="chain" id="PRO_5046767665" evidence="1">
    <location>
        <begin position="24"/>
        <end position="245"/>
    </location>
</feature>
<dbReference type="InterPro" id="IPR000782">
    <property type="entry name" value="FAS1_domain"/>
</dbReference>
<dbReference type="SUPFAM" id="SSF82153">
    <property type="entry name" value="FAS1 domain"/>
    <property type="match status" value="1"/>
</dbReference>